<accession>B9FDL3</accession>
<reference evidence="2" key="1">
    <citation type="journal article" date="2005" name="PLoS Biol.">
        <title>The genomes of Oryza sativa: a history of duplications.</title>
        <authorList>
            <person name="Yu J."/>
            <person name="Wang J."/>
            <person name="Lin W."/>
            <person name="Li S."/>
            <person name="Li H."/>
            <person name="Zhou J."/>
            <person name="Ni P."/>
            <person name="Dong W."/>
            <person name="Hu S."/>
            <person name="Zeng C."/>
            <person name="Zhang J."/>
            <person name="Zhang Y."/>
            <person name="Li R."/>
            <person name="Xu Z."/>
            <person name="Li S."/>
            <person name="Li X."/>
            <person name="Zheng H."/>
            <person name="Cong L."/>
            <person name="Lin L."/>
            <person name="Yin J."/>
            <person name="Geng J."/>
            <person name="Li G."/>
            <person name="Shi J."/>
            <person name="Liu J."/>
            <person name="Lv H."/>
            <person name="Li J."/>
            <person name="Wang J."/>
            <person name="Deng Y."/>
            <person name="Ran L."/>
            <person name="Shi X."/>
            <person name="Wang X."/>
            <person name="Wu Q."/>
            <person name="Li C."/>
            <person name="Ren X."/>
            <person name="Wang J."/>
            <person name="Wang X."/>
            <person name="Li D."/>
            <person name="Liu D."/>
            <person name="Zhang X."/>
            <person name="Ji Z."/>
            <person name="Zhao W."/>
            <person name="Sun Y."/>
            <person name="Zhang Z."/>
            <person name="Bao J."/>
            <person name="Han Y."/>
            <person name="Dong L."/>
            <person name="Ji J."/>
            <person name="Chen P."/>
            <person name="Wu S."/>
            <person name="Liu J."/>
            <person name="Xiao Y."/>
            <person name="Bu D."/>
            <person name="Tan J."/>
            <person name="Yang L."/>
            <person name="Ye C."/>
            <person name="Zhang J."/>
            <person name="Xu J."/>
            <person name="Zhou Y."/>
            <person name="Yu Y."/>
            <person name="Zhang B."/>
            <person name="Zhuang S."/>
            <person name="Wei H."/>
            <person name="Liu B."/>
            <person name="Lei M."/>
            <person name="Yu H."/>
            <person name="Li Y."/>
            <person name="Xu H."/>
            <person name="Wei S."/>
            <person name="He X."/>
            <person name="Fang L."/>
            <person name="Zhang Z."/>
            <person name="Zhang Y."/>
            <person name="Huang X."/>
            <person name="Su Z."/>
            <person name="Tong W."/>
            <person name="Li J."/>
            <person name="Tong Z."/>
            <person name="Li S."/>
            <person name="Ye J."/>
            <person name="Wang L."/>
            <person name="Fang L."/>
            <person name="Lei T."/>
            <person name="Chen C."/>
            <person name="Chen H."/>
            <person name="Xu Z."/>
            <person name="Li H."/>
            <person name="Huang H."/>
            <person name="Zhang F."/>
            <person name="Xu H."/>
            <person name="Li N."/>
            <person name="Zhao C."/>
            <person name="Li S."/>
            <person name="Dong L."/>
            <person name="Huang Y."/>
            <person name="Li L."/>
            <person name="Xi Y."/>
            <person name="Qi Q."/>
            <person name="Li W."/>
            <person name="Zhang B."/>
            <person name="Hu W."/>
            <person name="Zhang Y."/>
            <person name="Tian X."/>
            <person name="Jiao Y."/>
            <person name="Liang X."/>
            <person name="Jin J."/>
            <person name="Gao L."/>
            <person name="Zheng W."/>
            <person name="Hao B."/>
            <person name="Liu S."/>
            <person name="Wang W."/>
            <person name="Yuan L."/>
            <person name="Cao M."/>
            <person name="McDermott J."/>
            <person name="Samudrala R."/>
            <person name="Wang J."/>
            <person name="Wong G.K."/>
            <person name="Yang H."/>
        </authorList>
    </citation>
    <scope>NUCLEOTIDE SEQUENCE [LARGE SCALE GENOMIC DNA]</scope>
</reference>
<protein>
    <submittedName>
        <fullName evidence="2">Uncharacterized protein</fullName>
    </submittedName>
</protein>
<feature type="region of interest" description="Disordered" evidence="1">
    <location>
        <begin position="1"/>
        <end position="25"/>
    </location>
</feature>
<name>B9FDL3_ORYSJ</name>
<dbReference type="AlphaFoldDB" id="B9FDL3"/>
<organism evidence="2">
    <name type="scientific">Oryza sativa subsp. japonica</name>
    <name type="common">Rice</name>
    <dbReference type="NCBI Taxonomy" id="39947"/>
    <lineage>
        <taxon>Eukaryota</taxon>
        <taxon>Viridiplantae</taxon>
        <taxon>Streptophyta</taxon>
        <taxon>Embryophyta</taxon>
        <taxon>Tracheophyta</taxon>
        <taxon>Spermatophyta</taxon>
        <taxon>Magnoliopsida</taxon>
        <taxon>Liliopsida</taxon>
        <taxon>Poales</taxon>
        <taxon>Poaceae</taxon>
        <taxon>BOP clade</taxon>
        <taxon>Oryzoideae</taxon>
        <taxon>Oryzeae</taxon>
        <taxon>Oryzinae</taxon>
        <taxon>Oryza</taxon>
        <taxon>Oryza sativa</taxon>
    </lineage>
</organism>
<evidence type="ECO:0000313" key="2">
    <source>
        <dbReference type="EMBL" id="EEE60480.1"/>
    </source>
</evidence>
<gene>
    <name evidence="2" type="ORF">OsJ_13756</name>
</gene>
<dbReference type="Proteomes" id="UP000007752">
    <property type="component" value="Chromosome 4"/>
</dbReference>
<reference evidence="2" key="2">
    <citation type="submission" date="2008-12" db="EMBL/GenBank/DDBJ databases">
        <title>Improved gene annotation of the rice (Oryza sativa) genomes.</title>
        <authorList>
            <person name="Wang J."/>
            <person name="Li R."/>
            <person name="Fan W."/>
            <person name="Huang Q."/>
            <person name="Zhang J."/>
            <person name="Zhou Y."/>
            <person name="Hu Y."/>
            <person name="Zi S."/>
            <person name="Li J."/>
            <person name="Ni P."/>
            <person name="Zheng H."/>
            <person name="Zhang Y."/>
            <person name="Zhao M."/>
            <person name="Hao Q."/>
            <person name="McDermott J."/>
            <person name="Samudrala R."/>
            <person name="Kristiansen K."/>
            <person name="Wong G.K.-S."/>
        </authorList>
    </citation>
    <scope>NUCLEOTIDE SEQUENCE</scope>
</reference>
<sequence length="98" mass="10450">MAAADDDNGDDDNDGADHEKGGCRRRLGKIAKKVHGRESDLALSRLSRDGFGDGDRGWIRSWWWRARTDPVAAAPSDPSRLPPAADLTAVAASAPSPV</sequence>
<feature type="compositionally biased region" description="Acidic residues" evidence="1">
    <location>
        <begin position="1"/>
        <end position="14"/>
    </location>
</feature>
<dbReference type="EMBL" id="CM000141">
    <property type="protein sequence ID" value="EEE60480.1"/>
    <property type="molecule type" value="Genomic_DNA"/>
</dbReference>
<proteinExistence type="predicted"/>
<evidence type="ECO:0000256" key="1">
    <source>
        <dbReference type="SAM" id="MobiDB-lite"/>
    </source>
</evidence>